<dbReference type="GO" id="GO:0007015">
    <property type="term" value="P:actin filament organization"/>
    <property type="evidence" value="ECO:0007669"/>
    <property type="project" value="TreeGrafter"/>
</dbReference>
<evidence type="ECO:0000256" key="4">
    <source>
        <dbReference type="ARBA" id="ARBA00022840"/>
    </source>
</evidence>
<dbReference type="Gene3D" id="1.10.10.820">
    <property type="match status" value="1"/>
</dbReference>
<dbReference type="PROSITE" id="PS51456">
    <property type="entry name" value="MYOSIN_MOTOR"/>
    <property type="match status" value="1"/>
</dbReference>
<feature type="transmembrane region" description="Helical" evidence="12">
    <location>
        <begin position="1668"/>
        <end position="1684"/>
    </location>
</feature>
<dbReference type="GO" id="GO:0005737">
    <property type="term" value="C:cytoplasm"/>
    <property type="evidence" value="ECO:0007669"/>
    <property type="project" value="TreeGrafter"/>
</dbReference>
<dbReference type="Pfam" id="PF00063">
    <property type="entry name" value="Myosin_head"/>
    <property type="match status" value="1"/>
</dbReference>
<dbReference type="GO" id="GO:0005524">
    <property type="term" value="F:ATP binding"/>
    <property type="evidence" value="ECO:0007669"/>
    <property type="project" value="UniProtKB-UniRule"/>
</dbReference>
<feature type="transmembrane region" description="Helical" evidence="12">
    <location>
        <begin position="2212"/>
        <end position="2231"/>
    </location>
</feature>
<keyword evidence="8 9" id="KW-0009">Actin-binding</keyword>
<dbReference type="SUPFAM" id="SSF50084">
    <property type="entry name" value="Myosin S1 fragment, N-terminal domain"/>
    <property type="match status" value="1"/>
</dbReference>
<dbReference type="InterPro" id="IPR046943">
    <property type="entry name" value="Fungal_Myo2/2A_CBD"/>
</dbReference>
<evidence type="ECO:0000259" key="15">
    <source>
        <dbReference type="PROSITE" id="PS51844"/>
    </source>
</evidence>
<feature type="domain" description="Myosin motor" evidence="14">
    <location>
        <begin position="73"/>
        <end position="808"/>
    </location>
</feature>
<sequence length="2607" mass="292354">MSDIYTKGTRVWISDKDSGWISAEVQNVTRNDAKIKITLLDERGKEHSIDTNEQDIKDAKDYLPPLRNPPLLEAVDDLATLSHLNEPSVLHTIRNRYAQHSIYTYSGIVLIAVNPFQRVALYGPEIIQAYSGRRKGELEPHLFAIAEDAYTRMTKDSEGQTIIVSGESGAGKTESAKLIMRFLASAVPEGQAPKSRSKPSIEDSSEMEQQILATNPILEAFGNAKTTRNDNSSRFGKYLQILFDAKQNIVGARIRTYLLERSRLVYQPEIERNYHIFYQLCAGAPLKERKDLGLDTDTSKFAYLNGGGPNSTPINGVDDAEEFRATQDALSTVGVGIDKQWSVFKLLAALLHLGNVKITAGRNDSNIDDNEPNMVTACRFLGLNPIEFKKWTTKKQITTRSEKIISSLNAAQATVVRDSVSKFVYACMFEWLVAIVNESLSGENGEGALKAEKFIGVLDIYGFEHFKKNSFEQFCINYANEKLQQEFNAHVFKLEQEEYVREQINWTFIDFSDNQPCIDVIEGKLGVLALLDEESRLPSGTDQSFLTKLISQLDTPKNKNVFKKPRFGNSAFTIAHYALDVTYEAEGFIEKNRDTVPDEHLTLLAGTQNPFFKEVLDAALASTRQPDTPGPGTPTFSDSGSTGSRRSSLIPDPGRSSLLQGGGGAGKRPGAVAKKPTLGSIFKGSLISLMDTISVTNVHYIRCIKPNEAKRAWEFTPQQVLSQLRACGVLETIRISCAGYPTRWTYEEFAERYYMLVHSKNWNAQTAIKDLCRMILGVTIKDEDKYQAGLTKIFFRAGMLAYLEAQRSDKLNSLVTLVQKNVRRRLAVRRYKELRGATIVVQTWWRGVMARRLVQRIREEVAARRLQCAARRFIQRKIFLDVHNSVVALQSLVRGQRVRKNFKDTRLDVAATRLQSLFRGVLARREYRLKLRSIVWMQSHIRRRLARRVLQGLKVEARSAAKQKEISYQLENKVVQLTQSLQVRTNERKAAEQQVRDLERQLTTWQAKHEEAESRARKLQTDIQTSHVPTTKFEELLKSKSEVEARLEQASAKVTEQEAQITKLSAEVQAATQKLEARANEAASIAGDLGQITALKQELSQMRDQLNRANALNSLSGGRRIEPPVSPTFQSGLGLKDYASQSGSVTALNAPAPVGKRHQRRHSSAGAYNDAGVRDSVDERMIAGKRSQANNPRAVSVAYNGLDGLPRFRNGLEQIFDDPAEERIRLLSDLDRLDQEIYEGLILGLKIPSPTSTNAPSLKEVLFPANLISLISNEMWKYGMIKESERFLANTMQTIQTHVMSFTGEDAIVPGVFWLSNVHEILSFVCSAESDMLQGIIPMNDAANFDWGAYEHLIQMVKSDLDSLEYNIYHSWMVETKKKLGKMIIPALIETQSLPGFIISEGAGRLFNRFLNQPSAPAFNMDDVLNLLNKVLKSLKCFFMEESVIQQVVTELLKLVGVTSFNDLLMRRNFCSWKRAMQIQYNITRIEEWCKSHEMPEGTLQLEHLMQATKLLQLKKASLHLAFPALANYKLLPQSTQQDIDIIYDVCWILTPSQIQRMCANYFVADYENPISPEILKLVANRVQPNDRTDHLLLTPENEDVAPYELPLPREVVGVEHYVPAYLNVPELVFPPSISPSAQIEATGTNLGLVCAAYATRKYGIDSGVSRAIRAVFLLVLSFLTGLARSWLPRLTFASRGAGLVSIFLLTTDVDSREWNHTNFTQLLFVCAVAGGASLVVALGARIFVPGGGYAKDVIDAFGLLKDLVRLATSQTIDPPFQPSSPTLAVPIDPASPQKIQTLEALQRSCLDSSLSLHSSYAYSAFELRIGRVPITDIKPLLATVDRVREELAWGVVRAGVHSQDSQSGLYNDNKQNNIDDQLSPEELELLATLDDPCRSCACAIRDSITVLQHAIGLCYGIEVPGNVAQPASRTDPEADAKNETNDNQPKPRVKRSTEVGRQCLFNVHAERTRLLETRAALQNQLDAVVRNMNDAHMLRMRPHEDSREGSPVRDGLSDATSHHHQLFRKSLYATSLLHISSEIFRALSLITSVLEQHMINRPRIFFLRPSWLWLGMSPRALVVEQSSEPDFDQNNCNNGPGHTRNEADDLPNGAGLSAQEARQGLFQRRDTALLRSPAVHVERPTPLRRKIKQWWHHLRTTTITFTSVQQGMYNILHSPGRVLVIQWNRAKVLKFRVKVSRTLRRIQHSKHARHAVKNAVGITLLAVPGFLPLGSAGRSYFMYQRGAWAIISFMYVLEPNTALTWRVGMMRLGGTFVGAVYAYTTWAICRENPYGLVAMITAGEIMLTRLVRSSTPGVGVVASVTIPPIVFIPYLGLLNSTVIGLAALRGAQISVGIVAAILVNHLLFPRHCRVMFLSGMAQVLARLTQLYLHLSHRTLHETARTRNGMLRGAKLDLKLRGMIARENLLLNQMEHEISLMPKPTKLYREGIEAVQRIADLMSGLRRIRENVPQKEAIHQVLQHRQQTVSCICIALFACEHAFRSRRPLPQMLPSPRKAFEALTRETMEALEDSPRATDVGYAIAENEVYDELIDALETLITVSRELFGTHAWLEESRDFMASFGYGRSGAETPAIQSSRLSVRRLDSFYG</sequence>
<dbReference type="OrthoDB" id="6108017at2759"/>
<dbReference type="Pfam" id="PF01843">
    <property type="entry name" value="DIL"/>
    <property type="match status" value="1"/>
</dbReference>
<evidence type="ECO:0000256" key="1">
    <source>
        <dbReference type="ARBA" id="ARBA00008314"/>
    </source>
</evidence>
<feature type="binding site" evidence="9">
    <location>
        <begin position="166"/>
        <end position="173"/>
    </location>
    <ligand>
        <name>ATP</name>
        <dbReference type="ChEBI" id="CHEBI:30616"/>
    </ligand>
</feature>
<dbReference type="InterPro" id="IPR006726">
    <property type="entry name" value="PHBA_efflux_AaeB/fusaric-R"/>
</dbReference>
<dbReference type="PROSITE" id="PS50096">
    <property type="entry name" value="IQ"/>
    <property type="match status" value="3"/>
</dbReference>
<dbReference type="PRINTS" id="PR00193">
    <property type="entry name" value="MYOSINHEAVY"/>
</dbReference>
<evidence type="ECO:0000259" key="14">
    <source>
        <dbReference type="PROSITE" id="PS51456"/>
    </source>
</evidence>
<dbReference type="Gene3D" id="1.20.5.190">
    <property type="match status" value="3"/>
</dbReference>
<feature type="transmembrane region" description="Helical" evidence="12">
    <location>
        <begin position="2315"/>
        <end position="2333"/>
    </location>
</feature>
<dbReference type="GO" id="GO:0005886">
    <property type="term" value="C:plasma membrane"/>
    <property type="evidence" value="ECO:0007669"/>
    <property type="project" value="InterPro"/>
</dbReference>
<name>A0A5N5QMV6_9AGAM</name>
<dbReference type="Proteomes" id="UP000383932">
    <property type="component" value="Unassembled WGS sequence"/>
</dbReference>
<evidence type="ECO:0000256" key="5">
    <source>
        <dbReference type="ARBA" id="ARBA00023054"/>
    </source>
</evidence>
<dbReference type="PROSITE" id="PS51126">
    <property type="entry name" value="DILUTE"/>
    <property type="match status" value="1"/>
</dbReference>
<evidence type="ECO:0000313" key="16">
    <source>
        <dbReference type="EMBL" id="KAB5593122.1"/>
    </source>
</evidence>
<dbReference type="Gene3D" id="1.20.120.720">
    <property type="entry name" value="Myosin VI head, motor domain, U50 subdomain"/>
    <property type="match status" value="1"/>
</dbReference>
<dbReference type="PROSITE" id="PS51844">
    <property type="entry name" value="SH3_LIKE"/>
    <property type="match status" value="1"/>
</dbReference>
<dbReference type="CDD" id="cd01380">
    <property type="entry name" value="MYSc_Myo5"/>
    <property type="match status" value="1"/>
</dbReference>
<evidence type="ECO:0000256" key="10">
    <source>
        <dbReference type="SAM" id="Coils"/>
    </source>
</evidence>
<dbReference type="PANTHER" id="PTHR13140:SF706">
    <property type="entry name" value="DILUTE CLASS UNCONVENTIONAL MYOSIN, ISOFORM C"/>
    <property type="match status" value="1"/>
</dbReference>
<evidence type="ECO:0000256" key="12">
    <source>
        <dbReference type="SAM" id="Phobius"/>
    </source>
</evidence>
<keyword evidence="6 9" id="KW-0518">Myosin</keyword>
<feature type="transmembrane region" description="Helical" evidence="12">
    <location>
        <begin position="1720"/>
        <end position="1745"/>
    </location>
</feature>
<dbReference type="InterPro" id="IPR027417">
    <property type="entry name" value="P-loop_NTPase"/>
</dbReference>
<keyword evidence="12" id="KW-0812">Transmembrane</keyword>
<dbReference type="SUPFAM" id="SSF52540">
    <property type="entry name" value="P-loop containing nucleoside triphosphate hydrolases"/>
    <property type="match status" value="2"/>
</dbReference>
<evidence type="ECO:0000256" key="8">
    <source>
        <dbReference type="ARBA" id="ARBA00023203"/>
    </source>
</evidence>
<dbReference type="InterPro" id="IPR002710">
    <property type="entry name" value="Dilute_dom"/>
</dbReference>
<accession>A0A5N5QMV6</accession>
<feature type="region of interest" description="Disordered" evidence="11">
    <location>
        <begin position="623"/>
        <end position="671"/>
    </location>
</feature>
<dbReference type="Pfam" id="PF04632">
    <property type="entry name" value="FUSC"/>
    <property type="match status" value="1"/>
</dbReference>
<dbReference type="SMART" id="SM00015">
    <property type="entry name" value="IQ"/>
    <property type="match status" value="6"/>
</dbReference>
<feature type="domain" description="Dilute" evidence="13">
    <location>
        <begin position="1289"/>
        <end position="1585"/>
    </location>
</feature>
<feature type="region of interest" description="Disordered" evidence="11">
    <location>
        <begin position="1926"/>
        <end position="1954"/>
    </location>
</feature>
<dbReference type="SMART" id="SM01132">
    <property type="entry name" value="DIL"/>
    <property type="match status" value="1"/>
</dbReference>
<evidence type="ECO:0000313" key="17">
    <source>
        <dbReference type="Proteomes" id="UP000383932"/>
    </source>
</evidence>
<keyword evidence="2" id="KW-0677">Repeat</keyword>
<proteinExistence type="inferred from homology"/>
<evidence type="ECO:0000256" key="7">
    <source>
        <dbReference type="ARBA" id="ARBA00023175"/>
    </source>
</evidence>
<dbReference type="Gene3D" id="3.40.850.10">
    <property type="entry name" value="Kinesin motor domain"/>
    <property type="match status" value="1"/>
</dbReference>
<dbReference type="InterPro" id="IPR000048">
    <property type="entry name" value="IQ_motif_EF-hand-BS"/>
</dbReference>
<keyword evidence="5 10" id="KW-0175">Coiled coil</keyword>
<organism evidence="16 17">
    <name type="scientific">Ceratobasidium theobromae</name>
    <dbReference type="NCBI Taxonomy" id="1582974"/>
    <lineage>
        <taxon>Eukaryota</taxon>
        <taxon>Fungi</taxon>
        <taxon>Dikarya</taxon>
        <taxon>Basidiomycota</taxon>
        <taxon>Agaricomycotina</taxon>
        <taxon>Agaricomycetes</taxon>
        <taxon>Cantharellales</taxon>
        <taxon>Ceratobasidiaceae</taxon>
        <taxon>Ceratobasidium</taxon>
    </lineage>
</organism>
<feature type="compositionally biased region" description="Polar residues" evidence="11">
    <location>
        <begin position="2085"/>
        <end position="2097"/>
    </location>
</feature>
<dbReference type="InterPro" id="IPR036961">
    <property type="entry name" value="Kinesin_motor_dom_sf"/>
</dbReference>
<comment type="similarity">
    <text evidence="1 9">Belongs to the TRAFAC class myosin-kinesin ATPase superfamily. Myosin family.</text>
</comment>
<keyword evidence="12" id="KW-1133">Transmembrane helix</keyword>
<evidence type="ECO:0000256" key="2">
    <source>
        <dbReference type="ARBA" id="ARBA00022737"/>
    </source>
</evidence>
<dbReference type="InterPro" id="IPR036103">
    <property type="entry name" value="MYSc_Myo5"/>
</dbReference>
<gene>
    <name evidence="16" type="ORF">CTheo_3424</name>
</gene>
<feature type="region of interest" description="Actin-binding" evidence="9">
    <location>
        <begin position="686"/>
        <end position="708"/>
    </location>
</feature>
<feature type="transmembrane region" description="Helical" evidence="12">
    <location>
        <begin position="2339"/>
        <end position="2365"/>
    </location>
</feature>
<dbReference type="Gene3D" id="1.20.58.530">
    <property type="match status" value="1"/>
</dbReference>
<feature type="region of interest" description="Disordered" evidence="11">
    <location>
        <begin position="2085"/>
        <end position="2111"/>
    </location>
</feature>
<dbReference type="Gene3D" id="6.20.240.20">
    <property type="match status" value="1"/>
</dbReference>
<dbReference type="GO" id="GO:0022857">
    <property type="term" value="F:transmembrane transporter activity"/>
    <property type="evidence" value="ECO:0007669"/>
    <property type="project" value="InterPro"/>
</dbReference>
<comment type="caution">
    <text evidence="16">The sequence shown here is derived from an EMBL/GenBank/DDBJ whole genome shotgun (WGS) entry which is preliminary data.</text>
</comment>
<keyword evidence="7 9" id="KW-0505">Motor protein</keyword>
<feature type="region of interest" description="Disordered" evidence="11">
    <location>
        <begin position="1147"/>
        <end position="1170"/>
    </location>
</feature>
<feature type="compositionally biased region" description="Basic and acidic residues" evidence="11">
    <location>
        <begin position="1931"/>
        <end position="1941"/>
    </location>
</feature>
<evidence type="ECO:0000256" key="9">
    <source>
        <dbReference type="PROSITE-ProRule" id="PRU00782"/>
    </source>
</evidence>
<evidence type="ECO:0000256" key="11">
    <source>
        <dbReference type="SAM" id="MobiDB-lite"/>
    </source>
</evidence>
<dbReference type="PANTHER" id="PTHR13140">
    <property type="entry name" value="MYOSIN"/>
    <property type="match status" value="1"/>
</dbReference>
<dbReference type="CDD" id="cd15480">
    <property type="entry name" value="fMyo2p_CBD"/>
    <property type="match status" value="1"/>
</dbReference>
<keyword evidence="4 9" id="KW-0067">ATP-binding</keyword>
<keyword evidence="17" id="KW-1185">Reference proteome</keyword>
<protein>
    <submittedName>
        <fullName evidence="16">Class V myosin</fullName>
    </submittedName>
</protein>
<evidence type="ECO:0000256" key="3">
    <source>
        <dbReference type="ARBA" id="ARBA00022741"/>
    </source>
</evidence>
<dbReference type="GO" id="GO:0016459">
    <property type="term" value="C:myosin complex"/>
    <property type="evidence" value="ECO:0007669"/>
    <property type="project" value="UniProtKB-KW"/>
</dbReference>
<feature type="transmembrane region" description="Helical" evidence="12">
    <location>
        <begin position="2266"/>
        <end position="2285"/>
    </location>
</feature>
<feature type="domain" description="Myosin N-terminal SH3-like" evidence="15">
    <location>
        <begin position="6"/>
        <end position="59"/>
    </location>
</feature>
<keyword evidence="3 9" id="KW-0547">Nucleotide-binding</keyword>
<dbReference type="FunFam" id="1.10.10.820:FF:000001">
    <property type="entry name" value="Myosin heavy chain"/>
    <property type="match status" value="1"/>
</dbReference>
<feature type="coiled-coil region" evidence="10">
    <location>
        <begin position="981"/>
        <end position="1112"/>
    </location>
</feature>
<dbReference type="EMBL" id="SSOP01000045">
    <property type="protein sequence ID" value="KAB5593122.1"/>
    <property type="molecule type" value="Genomic_DNA"/>
</dbReference>
<dbReference type="GO" id="GO:0051015">
    <property type="term" value="F:actin filament binding"/>
    <property type="evidence" value="ECO:0007669"/>
    <property type="project" value="TreeGrafter"/>
</dbReference>
<dbReference type="Pfam" id="PF00612">
    <property type="entry name" value="IQ"/>
    <property type="match status" value="3"/>
</dbReference>
<dbReference type="InterPro" id="IPR004009">
    <property type="entry name" value="SH3_Myosin"/>
</dbReference>
<dbReference type="SMART" id="SM00242">
    <property type="entry name" value="MYSc"/>
    <property type="match status" value="1"/>
</dbReference>
<reference evidence="16 17" key="1">
    <citation type="journal article" date="2019" name="Fungal Biol. Biotechnol.">
        <title>Draft genome sequence of fastidious pathogen Ceratobasidium theobromae, which causes vascular-streak dieback in Theobroma cacao.</title>
        <authorList>
            <person name="Ali S.S."/>
            <person name="Asman A."/>
            <person name="Shao J."/>
            <person name="Firmansyah A.P."/>
            <person name="Susilo A.W."/>
            <person name="Rosmana A."/>
            <person name="McMahon P."/>
            <person name="Junaid M."/>
            <person name="Guest D."/>
            <person name="Kheng T.Y."/>
            <person name="Meinhardt L.W."/>
            <person name="Bailey B.A."/>
        </authorList>
    </citation>
    <scope>NUCLEOTIDE SEQUENCE [LARGE SCALE GENOMIC DNA]</scope>
    <source>
        <strain evidence="16 17">CT2</strain>
    </source>
</reference>
<evidence type="ECO:0000256" key="6">
    <source>
        <dbReference type="ARBA" id="ARBA00023123"/>
    </source>
</evidence>
<dbReference type="GO" id="GO:0000146">
    <property type="term" value="F:microfilament motor activity"/>
    <property type="evidence" value="ECO:0007669"/>
    <property type="project" value="TreeGrafter"/>
</dbReference>
<dbReference type="InterPro" id="IPR001609">
    <property type="entry name" value="Myosin_head_motor_dom-like"/>
</dbReference>
<feature type="compositionally biased region" description="Low complexity" evidence="11">
    <location>
        <begin position="637"/>
        <end position="659"/>
    </location>
</feature>
<keyword evidence="12" id="KW-0472">Membrane</keyword>
<evidence type="ECO:0000259" key="13">
    <source>
        <dbReference type="PROSITE" id="PS51126"/>
    </source>
</evidence>